<dbReference type="PANTHER" id="PTHR43139">
    <property type="entry name" value="SI:DKEY-122A22.2"/>
    <property type="match status" value="1"/>
</dbReference>
<dbReference type="InterPro" id="IPR000073">
    <property type="entry name" value="AB_hydrolase_1"/>
</dbReference>
<name>A0A1Z5JU68_FISSO</name>
<accession>A0A1Z5JU68</accession>
<proteinExistence type="predicted"/>
<dbReference type="InterPro" id="IPR029058">
    <property type="entry name" value="AB_hydrolase_fold"/>
</dbReference>
<feature type="domain" description="AB hydrolase-1" evidence="2">
    <location>
        <begin position="42"/>
        <end position="152"/>
    </location>
</feature>
<feature type="chain" id="PRO_5013255666" description="AB hydrolase-1 domain-containing protein" evidence="1">
    <location>
        <begin position="20"/>
        <end position="285"/>
    </location>
</feature>
<feature type="signal peptide" evidence="1">
    <location>
        <begin position="1"/>
        <end position="19"/>
    </location>
</feature>
<evidence type="ECO:0000256" key="1">
    <source>
        <dbReference type="SAM" id="SignalP"/>
    </source>
</evidence>
<dbReference type="Pfam" id="PF00561">
    <property type="entry name" value="Abhydrolase_1"/>
    <property type="match status" value="1"/>
</dbReference>
<dbReference type="PANTHER" id="PTHR43139:SF52">
    <property type="entry name" value="SI:DKEY-122A22.2"/>
    <property type="match status" value="1"/>
</dbReference>
<reference evidence="3 4" key="1">
    <citation type="journal article" date="2015" name="Plant Cell">
        <title>Oil accumulation by the oleaginous diatom Fistulifera solaris as revealed by the genome and transcriptome.</title>
        <authorList>
            <person name="Tanaka T."/>
            <person name="Maeda Y."/>
            <person name="Veluchamy A."/>
            <person name="Tanaka M."/>
            <person name="Abida H."/>
            <person name="Marechal E."/>
            <person name="Bowler C."/>
            <person name="Muto M."/>
            <person name="Sunaga Y."/>
            <person name="Tanaka M."/>
            <person name="Yoshino T."/>
            <person name="Taniguchi T."/>
            <person name="Fukuda Y."/>
            <person name="Nemoto M."/>
            <person name="Matsumoto M."/>
            <person name="Wong P.S."/>
            <person name="Aburatani S."/>
            <person name="Fujibuchi W."/>
        </authorList>
    </citation>
    <scope>NUCLEOTIDE SEQUENCE [LARGE SCALE GENOMIC DNA]</scope>
    <source>
        <strain evidence="3 4">JPCC DA0580</strain>
    </source>
</reference>
<dbReference type="OrthoDB" id="44248at2759"/>
<dbReference type="InterPro" id="IPR052370">
    <property type="entry name" value="Meta-cleavage_hydrolase"/>
</dbReference>
<dbReference type="AlphaFoldDB" id="A0A1Z5JU68"/>
<dbReference type="InParanoid" id="A0A1Z5JU68"/>
<keyword evidence="1" id="KW-0732">Signal</keyword>
<comment type="caution">
    <text evidence="3">The sequence shown here is derived from an EMBL/GenBank/DDBJ whole genome shotgun (WGS) entry which is preliminary data.</text>
</comment>
<evidence type="ECO:0000313" key="3">
    <source>
        <dbReference type="EMBL" id="GAX17570.1"/>
    </source>
</evidence>
<sequence length="285" mass="31630">MGRKFLLGWFLCVPMLATALSTTQYLHQQRCLLTECPKPRLPPLVLLPGMAQSIAAWESHVPALAKDRHVLIYEPMGIGPYQEAWSDVSLPAQADRLDETLQTIWDNEAVHVAGFSLGGRIAMALGCQHPERLRKLHLTGVSLERSDGGQLQLMGWLDHLEHGSIRSFAWSAILATYSPAYLIQQKEKIPLWVESICKTHSVHGLRLLLEQAHDHDPAWSVAAMAQRLRVLGHLCVGENDMLGHNTEGLAHALGWLAPTIVSAAGHAVPMEAGRLWREDVKNTLR</sequence>
<keyword evidence="4" id="KW-1185">Reference proteome</keyword>
<evidence type="ECO:0000259" key="2">
    <source>
        <dbReference type="Pfam" id="PF00561"/>
    </source>
</evidence>
<evidence type="ECO:0000313" key="4">
    <source>
        <dbReference type="Proteomes" id="UP000198406"/>
    </source>
</evidence>
<organism evidence="3 4">
    <name type="scientific">Fistulifera solaris</name>
    <name type="common">Oleaginous diatom</name>
    <dbReference type="NCBI Taxonomy" id="1519565"/>
    <lineage>
        <taxon>Eukaryota</taxon>
        <taxon>Sar</taxon>
        <taxon>Stramenopiles</taxon>
        <taxon>Ochrophyta</taxon>
        <taxon>Bacillariophyta</taxon>
        <taxon>Bacillariophyceae</taxon>
        <taxon>Bacillariophycidae</taxon>
        <taxon>Naviculales</taxon>
        <taxon>Naviculaceae</taxon>
        <taxon>Fistulifera</taxon>
    </lineage>
</organism>
<protein>
    <recommendedName>
        <fullName evidence="2">AB hydrolase-1 domain-containing protein</fullName>
    </recommendedName>
</protein>
<dbReference type="Gene3D" id="3.40.50.1820">
    <property type="entry name" value="alpha/beta hydrolase"/>
    <property type="match status" value="1"/>
</dbReference>
<gene>
    <name evidence="3" type="ORF">FisN_18Lh221</name>
</gene>
<dbReference type="EMBL" id="BDSP01000118">
    <property type="protein sequence ID" value="GAX17570.1"/>
    <property type="molecule type" value="Genomic_DNA"/>
</dbReference>
<dbReference type="SUPFAM" id="SSF53474">
    <property type="entry name" value="alpha/beta-Hydrolases"/>
    <property type="match status" value="1"/>
</dbReference>
<dbReference type="Proteomes" id="UP000198406">
    <property type="component" value="Unassembled WGS sequence"/>
</dbReference>